<name>A0AA41QK51_9HYPH</name>
<organism evidence="2 3">
    <name type="scientific">Paradevosia shaoguanensis</name>
    <dbReference type="NCBI Taxonomy" id="1335043"/>
    <lineage>
        <taxon>Bacteria</taxon>
        <taxon>Pseudomonadati</taxon>
        <taxon>Pseudomonadota</taxon>
        <taxon>Alphaproteobacteria</taxon>
        <taxon>Hyphomicrobiales</taxon>
        <taxon>Devosiaceae</taxon>
        <taxon>Paradevosia</taxon>
    </lineage>
</organism>
<keyword evidence="1" id="KW-0812">Transmembrane</keyword>
<evidence type="ECO:0000256" key="1">
    <source>
        <dbReference type="SAM" id="Phobius"/>
    </source>
</evidence>
<dbReference type="AlphaFoldDB" id="A0AA41QK51"/>
<dbReference type="EMBL" id="JALAZD010000001">
    <property type="protein sequence ID" value="MCI0126352.1"/>
    <property type="molecule type" value="Genomic_DNA"/>
</dbReference>
<evidence type="ECO:0000313" key="3">
    <source>
        <dbReference type="Proteomes" id="UP001156140"/>
    </source>
</evidence>
<evidence type="ECO:0000313" key="2">
    <source>
        <dbReference type="EMBL" id="MCI0126352.1"/>
    </source>
</evidence>
<reference evidence="2" key="1">
    <citation type="submission" date="2022-03" db="EMBL/GenBank/DDBJ databases">
        <title>The complete genome sequence of a Methyloterrigena soli.</title>
        <authorList>
            <person name="Zi Z."/>
        </authorList>
    </citation>
    <scope>NUCLEOTIDE SEQUENCE</scope>
    <source>
        <strain evidence="2">M48</strain>
    </source>
</reference>
<dbReference type="InterPro" id="IPR009325">
    <property type="entry name" value="DUF983"/>
</dbReference>
<keyword evidence="1" id="KW-1133">Transmembrane helix</keyword>
<dbReference type="RefSeq" id="WP_281735255.1">
    <property type="nucleotide sequence ID" value="NZ_JAKETQ010000001.1"/>
</dbReference>
<feature type="transmembrane region" description="Helical" evidence="1">
    <location>
        <begin position="90"/>
        <end position="119"/>
    </location>
</feature>
<protein>
    <submittedName>
        <fullName evidence="2">DUF983 domain-containing protein</fullName>
    </submittedName>
</protein>
<gene>
    <name evidence="2" type="ORF">ML536_05880</name>
</gene>
<proteinExistence type="predicted"/>
<keyword evidence="1" id="KW-0472">Membrane</keyword>
<comment type="caution">
    <text evidence="2">The sequence shown here is derived from an EMBL/GenBank/DDBJ whole genome shotgun (WGS) entry which is preliminary data.</text>
</comment>
<dbReference type="Pfam" id="PF06170">
    <property type="entry name" value="DUF983"/>
    <property type="match status" value="1"/>
</dbReference>
<sequence>MAPSTNQPTRSSWQRAALNGLKCRCANCGRGKLYARYLEPVEHCDVCGEAYGDRYQVGLLLPFIVVTVLGHILVFALLEAARLRINPLLSLAIFIPTVLVVSLLLLPPVKGALIGILWFSQLSDEQR</sequence>
<dbReference type="Proteomes" id="UP001156140">
    <property type="component" value="Unassembled WGS sequence"/>
</dbReference>
<keyword evidence="3" id="KW-1185">Reference proteome</keyword>
<feature type="transmembrane region" description="Helical" evidence="1">
    <location>
        <begin position="59"/>
        <end position="78"/>
    </location>
</feature>
<accession>A0AA41QK51</accession>